<feature type="chain" id="PRO_5021450182" evidence="1">
    <location>
        <begin position="21"/>
        <end position="129"/>
    </location>
</feature>
<evidence type="ECO:0000313" key="2">
    <source>
        <dbReference type="EMBL" id="GBM89332.1"/>
    </source>
</evidence>
<dbReference type="OrthoDB" id="10556274at2759"/>
<accession>A0A4Y2JJ78</accession>
<name>A0A4Y2JJ78_ARAVE</name>
<evidence type="ECO:0000256" key="1">
    <source>
        <dbReference type="SAM" id="SignalP"/>
    </source>
</evidence>
<dbReference type="Proteomes" id="UP000499080">
    <property type="component" value="Unassembled WGS sequence"/>
</dbReference>
<comment type="caution">
    <text evidence="2">The sequence shown here is derived from an EMBL/GenBank/DDBJ whole genome shotgun (WGS) entry which is preliminary data.</text>
</comment>
<dbReference type="EMBL" id="BGPR01003530">
    <property type="protein sequence ID" value="GBM89332.1"/>
    <property type="molecule type" value="Genomic_DNA"/>
</dbReference>
<reference evidence="2 3" key="1">
    <citation type="journal article" date="2019" name="Sci. Rep.">
        <title>Orb-weaving spider Araneus ventricosus genome elucidates the spidroin gene catalogue.</title>
        <authorList>
            <person name="Kono N."/>
            <person name="Nakamura H."/>
            <person name="Ohtoshi R."/>
            <person name="Moran D.A.P."/>
            <person name="Shinohara A."/>
            <person name="Yoshida Y."/>
            <person name="Fujiwara M."/>
            <person name="Mori M."/>
            <person name="Tomita M."/>
            <person name="Arakawa K."/>
        </authorList>
    </citation>
    <scope>NUCLEOTIDE SEQUENCE [LARGE SCALE GENOMIC DNA]</scope>
</reference>
<dbReference type="AlphaFoldDB" id="A0A4Y2JJ78"/>
<evidence type="ECO:0000313" key="3">
    <source>
        <dbReference type="Proteomes" id="UP000499080"/>
    </source>
</evidence>
<keyword evidence="3" id="KW-1185">Reference proteome</keyword>
<keyword evidence="1" id="KW-0732">Signal</keyword>
<proteinExistence type="predicted"/>
<sequence length="129" mass="15283">MKIILCFASLLNLFILHGICDVLQSFQEEDMITCHYHFVCDLNETRKLHEIERECSEQVKELFSKSLMETLGIEDGYSSEKFEFYREFVCNMTDLERKKIFNELVVTGSEKVWYVLPAINSCYIIKLYI</sequence>
<protein>
    <submittedName>
        <fullName evidence="2">Uncharacterized protein</fullName>
    </submittedName>
</protein>
<organism evidence="2 3">
    <name type="scientific">Araneus ventricosus</name>
    <name type="common">Orbweaver spider</name>
    <name type="synonym">Epeira ventricosa</name>
    <dbReference type="NCBI Taxonomy" id="182803"/>
    <lineage>
        <taxon>Eukaryota</taxon>
        <taxon>Metazoa</taxon>
        <taxon>Ecdysozoa</taxon>
        <taxon>Arthropoda</taxon>
        <taxon>Chelicerata</taxon>
        <taxon>Arachnida</taxon>
        <taxon>Araneae</taxon>
        <taxon>Araneomorphae</taxon>
        <taxon>Entelegynae</taxon>
        <taxon>Araneoidea</taxon>
        <taxon>Araneidae</taxon>
        <taxon>Araneus</taxon>
    </lineage>
</organism>
<gene>
    <name evidence="2" type="ORF">AVEN_120902_1</name>
</gene>
<feature type="signal peptide" evidence="1">
    <location>
        <begin position="1"/>
        <end position="20"/>
    </location>
</feature>